<dbReference type="RefSeq" id="WP_140585983.1">
    <property type="nucleotide sequence ID" value="NZ_SDPH01000009.1"/>
</dbReference>
<evidence type="ECO:0000313" key="1">
    <source>
        <dbReference type="EMBL" id="TPH05860.1"/>
    </source>
</evidence>
<dbReference type="EMBL" id="SDPH01000009">
    <property type="protein sequence ID" value="TPH05860.1"/>
    <property type="molecule type" value="Genomic_DNA"/>
</dbReference>
<reference evidence="1 2" key="1">
    <citation type="submission" date="2019-01" db="EMBL/GenBank/DDBJ databases">
        <title>Comparative genomic analysis identifies haemin-independent Haemophilus haemolyticus: a formal re-classification of Haemophilus intermedius.</title>
        <authorList>
            <person name="Harris T.M."/>
            <person name="Price E.P."/>
            <person name="Sarovich D.S."/>
            <person name="Norskov-Lauritsen N."/>
            <person name="Beissbarth J."/>
            <person name="Chang A.B."/>
            <person name="Smith-Vaughan H.C."/>
        </authorList>
    </citation>
    <scope>NUCLEOTIDE SEQUENCE [LARGE SCALE GENOMIC DNA]</scope>
    <source>
        <strain evidence="1 2">CCUG 15949</strain>
    </source>
</reference>
<dbReference type="Proteomes" id="UP000318353">
    <property type="component" value="Unassembled WGS sequence"/>
</dbReference>
<comment type="caution">
    <text evidence="1">The sequence shown here is derived from an EMBL/GenBank/DDBJ whole genome shotgun (WGS) entry which is preliminary data.</text>
</comment>
<sequence length="149" mass="17546">MIRYRWYQLLTKKEIQYILRKLNSLPFDYGEKKGFKLSYESSNSISGIFYYISMLSQDNANIDIVNAIQFSISKINDSIYLRIQDPTRSLKEFSNTLFQLCELDLAFEPIHISFNDIENWVLLRDYKAKLNLIKISNIEVKEGIIAEIT</sequence>
<accession>A0ABY2YQ88</accession>
<gene>
    <name evidence="1" type="ORF">EUX50_03275</name>
</gene>
<feature type="non-terminal residue" evidence="1">
    <location>
        <position position="149"/>
    </location>
</feature>
<evidence type="ECO:0000313" key="2">
    <source>
        <dbReference type="Proteomes" id="UP000318353"/>
    </source>
</evidence>
<proteinExistence type="predicted"/>
<name>A0ABY2YQ88_HAEHA</name>
<organism evidence="1 2">
    <name type="scientific">Haemophilus haemolyticus</name>
    <dbReference type="NCBI Taxonomy" id="726"/>
    <lineage>
        <taxon>Bacteria</taxon>
        <taxon>Pseudomonadati</taxon>
        <taxon>Pseudomonadota</taxon>
        <taxon>Gammaproteobacteria</taxon>
        <taxon>Pasteurellales</taxon>
        <taxon>Pasteurellaceae</taxon>
        <taxon>Haemophilus</taxon>
    </lineage>
</organism>
<keyword evidence="2" id="KW-1185">Reference proteome</keyword>
<protein>
    <submittedName>
        <fullName evidence="1">Uncharacterized protein</fullName>
    </submittedName>
</protein>